<keyword evidence="4" id="KW-1185">Reference proteome</keyword>
<accession>C7XUI3</accession>
<dbReference type="InterPro" id="IPR013762">
    <property type="entry name" value="Integrase-like_cat_sf"/>
</dbReference>
<dbReference type="GO" id="GO:0006310">
    <property type="term" value="P:DNA recombination"/>
    <property type="evidence" value="ECO:0007669"/>
    <property type="project" value="UniProtKB-KW"/>
</dbReference>
<dbReference type="AlphaFoldDB" id="C7XUI3"/>
<dbReference type="EMBL" id="GG698802">
    <property type="protein sequence ID" value="EEU30944.1"/>
    <property type="molecule type" value="Genomic_DNA"/>
</dbReference>
<organism evidence="3 4">
    <name type="scientific">Limosilactobacillus coleohominis 101-4-CHN</name>
    <dbReference type="NCBI Taxonomy" id="575594"/>
    <lineage>
        <taxon>Bacteria</taxon>
        <taxon>Bacillati</taxon>
        <taxon>Bacillota</taxon>
        <taxon>Bacilli</taxon>
        <taxon>Lactobacillales</taxon>
        <taxon>Lactobacillaceae</taxon>
        <taxon>Limosilactobacillus</taxon>
    </lineage>
</organism>
<sequence>MQRQEFLNQRLRNAKRDLHINKPLTTHIFRHTHVSKLAELEVPLYIIQNRLGHADSSTTRDVYLHITEKIKQKYDDTIFSLK</sequence>
<dbReference type="Pfam" id="PF00589">
    <property type="entry name" value="Phage_integrase"/>
    <property type="match status" value="1"/>
</dbReference>
<dbReference type="HOGENOM" id="CLU_027562_41_3_9"/>
<keyword evidence="1" id="KW-0233">DNA recombination</keyword>
<dbReference type="Gene3D" id="1.10.443.10">
    <property type="entry name" value="Intergrase catalytic core"/>
    <property type="match status" value="1"/>
</dbReference>
<dbReference type="InterPro" id="IPR011010">
    <property type="entry name" value="DNA_brk_join_enz"/>
</dbReference>
<dbReference type="SUPFAM" id="SSF56349">
    <property type="entry name" value="DNA breaking-rejoining enzymes"/>
    <property type="match status" value="1"/>
</dbReference>
<protein>
    <recommendedName>
        <fullName evidence="2">Tyr recombinase domain-containing protein</fullName>
    </recommendedName>
</protein>
<dbReference type="GO" id="GO:0015074">
    <property type="term" value="P:DNA integration"/>
    <property type="evidence" value="ECO:0007669"/>
    <property type="project" value="InterPro"/>
</dbReference>
<dbReference type="RefSeq" id="WP_006916115.1">
    <property type="nucleotide sequence ID" value="NZ_GG698802.1"/>
</dbReference>
<evidence type="ECO:0000259" key="2">
    <source>
        <dbReference type="PROSITE" id="PS51898"/>
    </source>
</evidence>
<proteinExistence type="predicted"/>
<dbReference type="OrthoDB" id="9803188at2"/>
<dbReference type="eggNOG" id="COG0582">
    <property type="taxonomic scope" value="Bacteria"/>
</dbReference>
<evidence type="ECO:0000256" key="1">
    <source>
        <dbReference type="ARBA" id="ARBA00023172"/>
    </source>
</evidence>
<evidence type="ECO:0000313" key="3">
    <source>
        <dbReference type="EMBL" id="EEU30944.1"/>
    </source>
</evidence>
<evidence type="ECO:0000313" key="4">
    <source>
        <dbReference type="Proteomes" id="UP000003987"/>
    </source>
</evidence>
<reference evidence="3 4" key="1">
    <citation type="submission" date="2009-06" db="EMBL/GenBank/DDBJ databases">
        <title>The Genome Sequence of Lactobacillus coleohominis strain 101-4-CHN.</title>
        <authorList>
            <consortium name="The Broad Institute Genome Sequencing Platform"/>
            <person name="Ward D."/>
            <person name="Young S.K."/>
            <person name="Zeng Q."/>
            <person name="Koehrsen M."/>
            <person name="Alvarado L."/>
            <person name="Berlin A."/>
            <person name="Borenstein D."/>
            <person name="Chen Z."/>
            <person name="Engels R."/>
            <person name="Freedman E."/>
            <person name="Gellesch M."/>
            <person name="Goldberg J."/>
            <person name="Griggs A."/>
            <person name="Gujja S."/>
            <person name="Heiman D."/>
            <person name="Hepburn T."/>
            <person name="Howarth C."/>
            <person name="Jen D."/>
            <person name="Larson L."/>
            <person name="Lewis B."/>
            <person name="Mehta T."/>
            <person name="Park D."/>
            <person name="Pearson M."/>
            <person name="Roberts A."/>
            <person name="Saif S."/>
            <person name="Shea T."/>
            <person name="Shenoy N."/>
            <person name="Sisk P."/>
            <person name="Stolte C."/>
            <person name="Sykes S."/>
            <person name="Walk T."/>
            <person name="White J."/>
            <person name="Yandava C."/>
            <person name="Liu Y."/>
            <person name="Xu Q."/>
            <person name="Lander E."/>
            <person name="Nusbaum C."/>
            <person name="Galagan J."/>
            <person name="Birren B."/>
        </authorList>
    </citation>
    <scope>NUCLEOTIDE SEQUENCE [LARGE SCALE GENOMIC DNA]</scope>
    <source>
        <strain evidence="3 4">101-4-CHN</strain>
    </source>
</reference>
<dbReference type="Proteomes" id="UP000003987">
    <property type="component" value="Unassembled WGS sequence"/>
</dbReference>
<name>C7XUI3_9LACO</name>
<gene>
    <name evidence="3" type="ORF">HMPREF0501_00349</name>
</gene>
<dbReference type="InterPro" id="IPR002104">
    <property type="entry name" value="Integrase_catalytic"/>
</dbReference>
<dbReference type="STRING" id="575594.HMPREF0501_00349"/>
<feature type="domain" description="Tyr recombinase" evidence="2">
    <location>
        <begin position="1"/>
        <end position="76"/>
    </location>
</feature>
<dbReference type="PROSITE" id="PS51898">
    <property type="entry name" value="TYR_RECOMBINASE"/>
    <property type="match status" value="1"/>
</dbReference>
<dbReference type="GO" id="GO:0003677">
    <property type="term" value="F:DNA binding"/>
    <property type="evidence" value="ECO:0007669"/>
    <property type="project" value="InterPro"/>
</dbReference>